<protein>
    <submittedName>
        <fullName evidence="2">Uncharacterized protein</fullName>
    </submittedName>
</protein>
<reference evidence="2 3" key="1">
    <citation type="submission" date="2024-01" db="EMBL/GenBank/DDBJ databases">
        <title>Draft genome sequences of three bacterial strains isolated from Acacia saligna represent a potential new species within the genus Rhizobium.</title>
        <authorList>
            <person name="Tambong J.T."/>
            <person name="Mnasri B."/>
        </authorList>
    </citation>
    <scope>NUCLEOTIDE SEQUENCE [LARGE SCALE GENOMIC DNA]</scope>
    <source>
        <strain evidence="2 3">1AS12I</strain>
    </source>
</reference>
<proteinExistence type="predicted"/>
<feature type="compositionally biased region" description="Polar residues" evidence="1">
    <location>
        <begin position="20"/>
        <end position="34"/>
    </location>
</feature>
<dbReference type="RefSeq" id="WP_335913568.1">
    <property type="nucleotide sequence ID" value="NZ_JBAMYB010000009.1"/>
</dbReference>
<evidence type="ECO:0000313" key="2">
    <source>
        <dbReference type="EMBL" id="MEI1249784.1"/>
    </source>
</evidence>
<organism evidence="2 3">
    <name type="scientific">Rhizobium aouanii</name>
    <dbReference type="NCBI Taxonomy" id="3118145"/>
    <lineage>
        <taxon>Bacteria</taxon>
        <taxon>Pseudomonadati</taxon>
        <taxon>Pseudomonadota</taxon>
        <taxon>Alphaproteobacteria</taxon>
        <taxon>Hyphomicrobiales</taxon>
        <taxon>Rhizobiaceae</taxon>
        <taxon>Rhizobium/Agrobacterium group</taxon>
        <taxon>Rhizobium</taxon>
    </lineage>
</organism>
<evidence type="ECO:0000256" key="1">
    <source>
        <dbReference type="SAM" id="MobiDB-lite"/>
    </source>
</evidence>
<comment type="caution">
    <text evidence="2">The sequence shown here is derived from an EMBL/GenBank/DDBJ whole genome shotgun (WGS) entry which is preliminary data.</text>
</comment>
<dbReference type="EMBL" id="JBAMYC010000009">
    <property type="protein sequence ID" value="MEI1249784.1"/>
    <property type="molecule type" value="Genomic_DNA"/>
</dbReference>
<sequence>MASLISTRPTTELVEASNKAITNLTDRSPITNDGDNNHHSPTCECYGRRSAIRCITQGFSL</sequence>
<feature type="region of interest" description="Disordered" evidence="1">
    <location>
        <begin position="20"/>
        <end position="39"/>
    </location>
</feature>
<keyword evidence="3" id="KW-1185">Reference proteome</keyword>
<name>A0ABU8CM92_9HYPH</name>
<gene>
    <name evidence="2" type="ORF">V8Q02_17510</name>
</gene>
<dbReference type="Proteomes" id="UP001531129">
    <property type="component" value="Unassembled WGS sequence"/>
</dbReference>
<evidence type="ECO:0000313" key="3">
    <source>
        <dbReference type="Proteomes" id="UP001531129"/>
    </source>
</evidence>
<accession>A0ABU8CM92</accession>